<comment type="similarity">
    <text evidence="3 15">Belongs to the CDP-alcohol phosphatidyltransferase class-I family.</text>
</comment>
<dbReference type="GO" id="GO:0046474">
    <property type="term" value="P:glycerophospholipid biosynthetic process"/>
    <property type="evidence" value="ECO:0007669"/>
    <property type="project" value="TreeGrafter"/>
</dbReference>
<evidence type="ECO:0000256" key="9">
    <source>
        <dbReference type="ARBA" id="ARBA00022989"/>
    </source>
</evidence>
<evidence type="ECO:0000256" key="4">
    <source>
        <dbReference type="ARBA" id="ARBA00013170"/>
    </source>
</evidence>
<dbReference type="PROSITE" id="PS00379">
    <property type="entry name" value="CDP_ALCOHOL_P_TRANSF"/>
    <property type="match status" value="1"/>
</dbReference>
<dbReference type="AlphaFoldDB" id="A0A1V4AQH3"/>
<dbReference type="Gene3D" id="1.20.120.1760">
    <property type="match status" value="1"/>
</dbReference>
<evidence type="ECO:0000256" key="14">
    <source>
        <dbReference type="ARBA" id="ARBA00048586"/>
    </source>
</evidence>
<feature type="transmembrane region" description="Helical" evidence="16">
    <location>
        <begin position="130"/>
        <end position="151"/>
    </location>
</feature>
<evidence type="ECO:0000313" key="17">
    <source>
        <dbReference type="EMBL" id="OOP55366.1"/>
    </source>
</evidence>
<dbReference type="STRING" id="1004156.AYP45_15035"/>
<dbReference type="GO" id="GO:0008444">
    <property type="term" value="F:CDP-diacylglycerol-glycerol-3-phosphate 3-phosphatidyltransferase activity"/>
    <property type="evidence" value="ECO:0007669"/>
    <property type="project" value="UniProtKB-EC"/>
</dbReference>
<comment type="catalytic activity">
    <reaction evidence="14">
        <text>a CDP-1,2-diacyl-sn-glycerol + sn-glycerol 3-phosphate = a 1,2-diacyl-sn-glycero-3-phospho-(1'-sn-glycero-3'-phosphate) + CMP + H(+)</text>
        <dbReference type="Rhea" id="RHEA:12593"/>
        <dbReference type="ChEBI" id="CHEBI:15378"/>
        <dbReference type="ChEBI" id="CHEBI:57597"/>
        <dbReference type="ChEBI" id="CHEBI:58332"/>
        <dbReference type="ChEBI" id="CHEBI:60110"/>
        <dbReference type="ChEBI" id="CHEBI:60377"/>
        <dbReference type="EC" id="2.7.8.5"/>
    </reaction>
</comment>
<accession>A0A1V4AQH3</accession>
<dbReference type="InterPro" id="IPR043130">
    <property type="entry name" value="CDP-OH_PTrfase_TM_dom"/>
</dbReference>
<evidence type="ECO:0000256" key="7">
    <source>
        <dbReference type="ARBA" id="ARBA00022679"/>
    </source>
</evidence>
<keyword evidence="6" id="KW-0444">Lipid biosynthesis</keyword>
<dbReference type="InterPro" id="IPR050324">
    <property type="entry name" value="CDP-alcohol_PTase-I"/>
</dbReference>
<dbReference type="InterPro" id="IPR000462">
    <property type="entry name" value="CDP-OH_P_trans"/>
</dbReference>
<evidence type="ECO:0000256" key="11">
    <source>
        <dbReference type="ARBA" id="ARBA00023136"/>
    </source>
</evidence>
<evidence type="ECO:0000256" key="3">
    <source>
        <dbReference type="ARBA" id="ARBA00010441"/>
    </source>
</evidence>
<evidence type="ECO:0000256" key="10">
    <source>
        <dbReference type="ARBA" id="ARBA00023098"/>
    </source>
</evidence>
<organism evidence="17 18">
    <name type="scientific">Candidatus Brocadia carolinensis</name>
    <dbReference type="NCBI Taxonomy" id="1004156"/>
    <lineage>
        <taxon>Bacteria</taxon>
        <taxon>Pseudomonadati</taxon>
        <taxon>Planctomycetota</taxon>
        <taxon>Candidatus Brocadiia</taxon>
        <taxon>Candidatus Brocadiales</taxon>
        <taxon>Candidatus Brocadiaceae</taxon>
        <taxon>Candidatus Brocadia</taxon>
    </lineage>
</organism>
<dbReference type="InterPro" id="IPR048254">
    <property type="entry name" value="CDP_ALCOHOL_P_TRANSF_CS"/>
</dbReference>
<evidence type="ECO:0000256" key="8">
    <source>
        <dbReference type="ARBA" id="ARBA00022692"/>
    </source>
</evidence>
<evidence type="ECO:0000256" key="15">
    <source>
        <dbReference type="RuleBase" id="RU003750"/>
    </source>
</evidence>
<dbReference type="InterPro" id="IPR004570">
    <property type="entry name" value="Phosphatidylglycerol_P_synth"/>
</dbReference>
<evidence type="ECO:0000256" key="16">
    <source>
        <dbReference type="SAM" id="Phobius"/>
    </source>
</evidence>
<dbReference type="Proteomes" id="UP000189681">
    <property type="component" value="Unassembled WGS sequence"/>
</dbReference>
<keyword evidence="8 16" id="KW-0812">Transmembrane</keyword>
<comment type="caution">
    <text evidence="17">The sequence shown here is derived from an EMBL/GenBank/DDBJ whole genome shotgun (WGS) entry which is preliminary data.</text>
</comment>
<keyword evidence="10" id="KW-0443">Lipid metabolism</keyword>
<keyword evidence="11 16" id="KW-0472">Membrane</keyword>
<dbReference type="Pfam" id="PF01066">
    <property type="entry name" value="CDP-OH_P_transf"/>
    <property type="match status" value="1"/>
</dbReference>
<gene>
    <name evidence="17" type="ORF">AYP45_15035</name>
</gene>
<dbReference type="PANTHER" id="PTHR14269">
    <property type="entry name" value="CDP-DIACYLGLYCEROL--GLYCEROL-3-PHOSPHATE 3-PHOSPHATIDYLTRANSFERASE-RELATED"/>
    <property type="match status" value="1"/>
</dbReference>
<feature type="transmembrane region" description="Helical" evidence="16">
    <location>
        <begin position="157"/>
        <end position="176"/>
    </location>
</feature>
<proteinExistence type="inferred from homology"/>
<keyword evidence="12" id="KW-0594">Phospholipid biosynthesis</keyword>
<evidence type="ECO:0000313" key="18">
    <source>
        <dbReference type="Proteomes" id="UP000189681"/>
    </source>
</evidence>
<evidence type="ECO:0000256" key="1">
    <source>
        <dbReference type="ARBA" id="ARBA00004141"/>
    </source>
</evidence>
<dbReference type="EMBL" id="AYTS01000148">
    <property type="protein sequence ID" value="OOP55366.1"/>
    <property type="molecule type" value="Genomic_DNA"/>
</dbReference>
<evidence type="ECO:0000256" key="2">
    <source>
        <dbReference type="ARBA" id="ARBA00005042"/>
    </source>
</evidence>
<comment type="pathway">
    <text evidence="2">Phospholipid metabolism; phosphatidylglycerol biosynthesis; phosphatidylglycerol from CDP-diacylglycerol: step 1/2.</text>
</comment>
<keyword evidence="9 16" id="KW-1133">Transmembrane helix</keyword>
<sequence length="182" mass="20841">MLNLSNKISLSRIFFIPPLVLCIMQVQQHNHYRYICLFIMLMIGLSDMLDGYFARKRKEITNLGRYLDPVADKLVLVVSCIILSSDQLWPEPRFPNWITAVIVCRDLLLMVGSIVLLLITGKMDCQPTMLGKMTTCLQIIAIISVIMGNHIPLPVLIALWWLVVILTFASGLWYMYRGVKEL</sequence>
<dbReference type="PIRSF" id="PIRSF000847">
    <property type="entry name" value="Phos_ph_gly_syn"/>
    <property type="match status" value="1"/>
</dbReference>
<evidence type="ECO:0000256" key="6">
    <source>
        <dbReference type="ARBA" id="ARBA00022516"/>
    </source>
</evidence>
<evidence type="ECO:0000256" key="12">
    <source>
        <dbReference type="ARBA" id="ARBA00023209"/>
    </source>
</evidence>
<comment type="subcellular location">
    <subcellularLocation>
        <location evidence="1">Membrane</location>
        <topology evidence="1">Multi-pass membrane protein</topology>
    </subcellularLocation>
</comment>
<keyword evidence="13" id="KW-1208">Phospholipid metabolism</keyword>
<reference evidence="17 18" key="1">
    <citation type="journal article" date="2017" name="Water Res.">
        <title>Discovery and metagenomic analysis of an anammox bacterial enrichment related to Candidatus "Brocadia caroliniensis" in a full-scale glycerol-fed nitritation-denitritation separate centrate treatment process.</title>
        <authorList>
            <person name="Park H."/>
            <person name="Brotto A.C."/>
            <person name="van Loosdrecht M.C."/>
            <person name="Chandran K."/>
        </authorList>
    </citation>
    <scope>NUCLEOTIDE SEQUENCE [LARGE SCALE GENOMIC DNA]</scope>
    <source>
        <strain evidence="17">26THWARD</strain>
    </source>
</reference>
<evidence type="ECO:0000256" key="13">
    <source>
        <dbReference type="ARBA" id="ARBA00023264"/>
    </source>
</evidence>
<name>A0A1V4AQH3_9BACT</name>
<dbReference type="GO" id="GO:0016020">
    <property type="term" value="C:membrane"/>
    <property type="evidence" value="ECO:0007669"/>
    <property type="project" value="UniProtKB-SubCell"/>
</dbReference>
<dbReference type="PANTHER" id="PTHR14269:SF11">
    <property type="entry name" value="CDP-DIACYLGLYCEROL--GLYCEROL-3-PHOSPHATE 3-PHOSPHATIDYLTRANSFERASE"/>
    <property type="match status" value="1"/>
</dbReference>
<protein>
    <recommendedName>
        <fullName evidence="5">CDP-diacylglycerol--glycerol-3-phosphate 3-phosphatidyltransferase</fullName>
        <ecNumber evidence="4">2.7.8.5</ecNumber>
    </recommendedName>
</protein>
<evidence type="ECO:0000256" key="5">
    <source>
        <dbReference type="ARBA" id="ARBA00014944"/>
    </source>
</evidence>
<feature type="transmembrane region" description="Helical" evidence="16">
    <location>
        <begin position="97"/>
        <end position="118"/>
    </location>
</feature>
<dbReference type="EC" id="2.7.8.5" evidence="4"/>
<feature type="transmembrane region" description="Helical" evidence="16">
    <location>
        <begin position="32"/>
        <end position="54"/>
    </location>
</feature>
<keyword evidence="7 15" id="KW-0808">Transferase</keyword>